<reference evidence="4 6" key="2">
    <citation type="submission" date="2023-11" db="EMBL/GenBank/DDBJ databases">
        <title>MicrobeMod: A computational toolkit for identifying prokaryotic methylation and restriction-modification with nanopore sequencing.</title>
        <authorList>
            <person name="Crits-Christoph A."/>
            <person name="Kang S.C."/>
            <person name="Lee H."/>
            <person name="Ostrov N."/>
        </authorList>
    </citation>
    <scope>NUCLEOTIDE SEQUENCE [LARGE SCALE GENOMIC DNA]</scope>
    <source>
        <strain evidence="4 6">ATCC 23090</strain>
    </source>
</reference>
<dbReference type="InterPro" id="IPR056572">
    <property type="entry name" value="Zn_ribbon_PaaD"/>
</dbReference>
<dbReference type="AlphaFoldDB" id="A0A1K1SXW8"/>
<dbReference type="InterPro" id="IPR011883">
    <property type="entry name" value="PaaD-like"/>
</dbReference>
<keyword evidence="6" id="KW-1185">Reference proteome</keyword>
<dbReference type="PANTHER" id="PTHR42831">
    <property type="entry name" value="FE-S PROTEIN MATURATION AUXILIARY FACTOR YITW"/>
    <property type="match status" value="1"/>
</dbReference>
<proteinExistence type="predicted"/>
<evidence type="ECO:0000259" key="1">
    <source>
        <dbReference type="Pfam" id="PF01883"/>
    </source>
</evidence>
<dbReference type="Pfam" id="PF23451">
    <property type="entry name" value="Zn_ribbon_PaaD"/>
    <property type="match status" value="1"/>
</dbReference>
<dbReference type="InterPro" id="IPR052339">
    <property type="entry name" value="Fe-S_Maturation_MIP18"/>
</dbReference>
<accession>A0A1K1SXW8</accession>
<dbReference type="Proteomes" id="UP000183788">
    <property type="component" value="Unassembled WGS sequence"/>
</dbReference>
<evidence type="ECO:0000313" key="3">
    <source>
        <dbReference type="EMBL" id="SFW89170.1"/>
    </source>
</evidence>
<sequence>MDTIKAIYTSLEKVMDPEIPVLNVLEMGMITDVQQDETGIHIKMIPTFSACPAISVIKQSISDTVSKDLLLPVEVSIDTAIQWNSNRMTETAKEKLRGFGIAAPPVHHGEIEPDMLLHVTCPHCGSDNTFMRSPFGATLCRAMHFCRQCGMMFEQFKPLT</sequence>
<dbReference type="PANTHER" id="PTHR42831:SF3">
    <property type="entry name" value="1,2-PHENYLACETYL-COA EPOXIDASE, SUBUNIT D-RELATED"/>
    <property type="match status" value="1"/>
</dbReference>
<dbReference type="InterPro" id="IPR002744">
    <property type="entry name" value="MIP18-like"/>
</dbReference>
<organism evidence="3 5">
    <name type="scientific">Chitinophaga sancti</name>
    <dbReference type="NCBI Taxonomy" id="1004"/>
    <lineage>
        <taxon>Bacteria</taxon>
        <taxon>Pseudomonadati</taxon>
        <taxon>Bacteroidota</taxon>
        <taxon>Chitinophagia</taxon>
        <taxon>Chitinophagales</taxon>
        <taxon>Chitinophagaceae</taxon>
        <taxon>Chitinophaga</taxon>
    </lineage>
</organism>
<dbReference type="EMBL" id="CP140154">
    <property type="protein sequence ID" value="WQG87376.1"/>
    <property type="molecule type" value="Genomic_DNA"/>
</dbReference>
<dbReference type="RefSeq" id="WP_072366226.1">
    <property type="nucleotide sequence ID" value="NZ_CP139972.1"/>
</dbReference>
<dbReference type="Gene3D" id="3.30.300.130">
    <property type="entry name" value="Fe-S cluster assembly (FSCA)"/>
    <property type="match status" value="1"/>
</dbReference>
<dbReference type="SUPFAM" id="SSF117916">
    <property type="entry name" value="Fe-S cluster assembly (FSCA) domain-like"/>
    <property type="match status" value="1"/>
</dbReference>
<dbReference type="STRING" id="1004.SAMN05661012_06381"/>
<evidence type="ECO:0000313" key="4">
    <source>
        <dbReference type="EMBL" id="WQG87376.1"/>
    </source>
</evidence>
<evidence type="ECO:0000313" key="5">
    <source>
        <dbReference type="Proteomes" id="UP000183788"/>
    </source>
</evidence>
<dbReference type="EMBL" id="FPIZ01000039">
    <property type="protein sequence ID" value="SFW89170.1"/>
    <property type="molecule type" value="Genomic_DNA"/>
</dbReference>
<gene>
    <name evidence="4" type="primary">paaD</name>
    <name evidence="3" type="ORF">SAMN05661012_06381</name>
    <name evidence="4" type="ORF">SR876_20845</name>
</gene>
<reference evidence="3 5" key="1">
    <citation type="submission" date="2016-11" db="EMBL/GenBank/DDBJ databases">
        <authorList>
            <person name="Jaros S."/>
            <person name="Januszkiewicz K."/>
            <person name="Wedrychowicz H."/>
        </authorList>
    </citation>
    <scope>NUCLEOTIDE SEQUENCE [LARGE SCALE GENOMIC DNA]</scope>
    <source>
        <strain evidence="3 5">DSM 784</strain>
    </source>
</reference>
<dbReference type="NCBIfam" id="TIGR02159">
    <property type="entry name" value="PA_CoA_Oxy4"/>
    <property type="match status" value="1"/>
</dbReference>
<name>A0A1K1SXW8_9BACT</name>
<feature type="domain" description="MIP18 family-like" evidence="1">
    <location>
        <begin position="5"/>
        <end position="75"/>
    </location>
</feature>
<dbReference type="InterPro" id="IPR034904">
    <property type="entry name" value="FSCA_dom_sf"/>
</dbReference>
<dbReference type="Proteomes" id="UP001326715">
    <property type="component" value="Chromosome"/>
</dbReference>
<protein>
    <submittedName>
        <fullName evidence="3 4">1,2-phenylacetyl-CoA epoxidase subunit PaaD</fullName>
    </submittedName>
</protein>
<evidence type="ECO:0000313" key="6">
    <source>
        <dbReference type="Proteomes" id="UP001326715"/>
    </source>
</evidence>
<evidence type="ECO:0000259" key="2">
    <source>
        <dbReference type="Pfam" id="PF23451"/>
    </source>
</evidence>
<feature type="domain" description="PaaD zinc beta ribbon" evidence="2">
    <location>
        <begin position="118"/>
        <end position="157"/>
    </location>
</feature>
<dbReference type="Pfam" id="PF01883">
    <property type="entry name" value="FeS_assembly_P"/>
    <property type="match status" value="1"/>
</dbReference>